<dbReference type="Proteomes" id="UP001302949">
    <property type="component" value="Unassembled WGS sequence"/>
</dbReference>
<dbReference type="SMART" id="SM00387">
    <property type="entry name" value="HATPase_c"/>
    <property type="match status" value="1"/>
</dbReference>
<evidence type="ECO:0000313" key="10">
    <source>
        <dbReference type="EMBL" id="MEA5139694.1"/>
    </source>
</evidence>
<name>A0ABU5QA28_9BACT</name>
<evidence type="ECO:0000259" key="9">
    <source>
        <dbReference type="PROSITE" id="PS50109"/>
    </source>
</evidence>
<keyword evidence="6 10" id="KW-0418">Kinase</keyword>
<feature type="transmembrane region" description="Helical" evidence="8">
    <location>
        <begin position="133"/>
        <end position="155"/>
    </location>
</feature>
<comment type="catalytic activity">
    <reaction evidence="1">
        <text>ATP + protein L-histidine = ADP + protein N-phospho-L-histidine.</text>
        <dbReference type="EC" id="2.7.13.3"/>
    </reaction>
</comment>
<evidence type="ECO:0000313" key="11">
    <source>
        <dbReference type="Proteomes" id="UP001302949"/>
    </source>
</evidence>
<protein>
    <recommendedName>
        <fullName evidence="2">histidine kinase</fullName>
        <ecNumber evidence="2">2.7.13.3</ecNumber>
    </recommendedName>
</protein>
<dbReference type="Gene3D" id="6.10.340.10">
    <property type="match status" value="1"/>
</dbReference>
<dbReference type="InterPro" id="IPR036097">
    <property type="entry name" value="HisK_dim/P_sf"/>
</dbReference>
<feature type="transmembrane region" description="Helical" evidence="8">
    <location>
        <begin position="7"/>
        <end position="30"/>
    </location>
</feature>
<organism evidence="10 11">
    <name type="scientific">Arcicella rigui</name>
    <dbReference type="NCBI Taxonomy" id="797020"/>
    <lineage>
        <taxon>Bacteria</taxon>
        <taxon>Pseudomonadati</taxon>
        <taxon>Bacteroidota</taxon>
        <taxon>Cytophagia</taxon>
        <taxon>Cytophagales</taxon>
        <taxon>Flectobacillaceae</taxon>
        <taxon>Arcicella</taxon>
    </lineage>
</organism>
<evidence type="ECO:0000256" key="1">
    <source>
        <dbReference type="ARBA" id="ARBA00000085"/>
    </source>
</evidence>
<dbReference type="SUPFAM" id="SSF55874">
    <property type="entry name" value="ATPase domain of HSP90 chaperone/DNA topoisomerase II/histidine kinase"/>
    <property type="match status" value="1"/>
</dbReference>
<dbReference type="EC" id="2.7.13.3" evidence="2"/>
<dbReference type="Gene3D" id="1.10.287.130">
    <property type="match status" value="1"/>
</dbReference>
<dbReference type="GO" id="GO:0016301">
    <property type="term" value="F:kinase activity"/>
    <property type="evidence" value="ECO:0007669"/>
    <property type="project" value="UniProtKB-KW"/>
</dbReference>
<dbReference type="PANTHER" id="PTHR45436">
    <property type="entry name" value="SENSOR HISTIDINE KINASE YKOH"/>
    <property type="match status" value="1"/>
</dbReference>
<dbReference type="InterPro" id="IPR003594">
    <property type="entry name" value="HATPase_dom"/>
</dbReference>
<dbReference type="EMBL" id="JAYFUM010000011">
    <property type="protein sequence ID" value="MEA5139694.1"/>
    <property type="molecule type" value="Genomic_DNA"/>
</dbReference>
<dbReference type="InterPro" id="IPR050428">
    <property type="entry name" value="TCS_sensor_his_kinase"/>
</dbReference>
<keyword evidence="7 8" id="KW-1133">Transmembrane helix</keyword>
<evidence type="ECO:0000256" key="4">
    <source>
        <dbReference type="ARBA" id="ARBA00022679"/>
    </source>
</evidence>
<proteinExistence type="predicted"/>
<evidence type="ECO:0000256" key="5">
    <source>
        <dbReference type="ARBA" id="ARBA00022692"/>
    </source>
</evidence>
<comment type="caution">
    <text evidence="10">The sequence shown here is derived from an EMBL/GenBank/DDBJ whole genome shotgun (WGS) entry which is preliminary data.</text>
</comment>
<dbReference type="PANTHER" id="PTHR45436:SF5">
    <property type="entry name" value="SENSOR HISTIDINE KINASE TRCS"/>
    <property type="match status" value="1"/>
</dbReference>
<accession>A0ABU5QA28</accession>
<dbReference type="InterPro" id="IPR003661">
    <property type="entry name" value="HisK_dim/P_dom"/>
</dbReference>
<evidence type="ECO:0000256" key="7">
    <source>
        <dbReference type="ARBA" id="ARBA00022989"/>
    </source>
</evidence>
<dbReference type="InterPro" id="IPR005467">
    <property type="entry name" value="His_kinase_dom"/>
</dbReference>
<evidence type="ECO:0000256" key="6">
    <source>
        <dbReference type="ARBA" id="ARBA00022777"/>
    </source>
</evidence>
<evidence type="ECO:0000256" key="2">
    <source>
        <dbReference type="ARBA" id="ARBA00012438"/>
    </source>
</evidence>
<dbReference type="RefSeq" id="WP_323296852.1">
    <property type="nucleotide sequence ID" value="NZ_JAYFUM010000011.1"/>
</dbReference>
<dbReference type="SUPFAM" id="SSF47384">
    <property type="entry name" value="Homodimeric domain of signal transducing histidine kinase"/>
    <property type="match status" value="1"/>
</dbReference>
<sequence>MRLPIKTAIYLSLASLFIAFAGVFTLNWFIHKSMIHEIDEILVSHLELVESKLKELPKNQISLLDIDDNPHVEMVSPNINIEPIFTDTTEIDLVLHEPTPIRVLKTTIATPYHNFLVTVKQPYAEFEEIATKLSVGVGVCFLVLIFLMLLLNFLVYRQLWKPFYRIIDKLRAYQISKQSETIFEKESTEEFNLLSQTLQQMTERIGQQFRLQKQFTENASHEIQTPIAVISLSLDSLLQSENLPEKDLMELQKSTEALQKISQLNKSLLLLTKIENNQFSEAVQVDMSKLLENLLNTYQTFAEHREITIFTNIQAYQVLSINPYLAEILVGNLLKNAIRYNQKQGTIHCTLQNNKLTISNKGEVLPFASEQLFQRFVKHPNHPESTGLGLAIVRQIAECYALKLHYEFNAATSEHTFEVSW</sequence>
<keyword evidence="5 8" id="KW-0812">Transmembrane</keyword>
<dbReference type="InterPro" id="IPR036890">
    <property type="entry name" value="HATPase_C_sf"/>
</dbReference>
<keyword evidence="3" id="KW-0597">Phosphoprotein</keyword>
<feature type="domain" description="Histidine kinase" evidence="9">
    <location>
        <begin position="218"/>
        <end position="421"/>
    </location>
</feature>
<keyword evidence="4" id="KW-0808">Transferase</keyword>
<dbReference type="Gene3D" id="3.30.565.10">
    <property type="entry name" value="Histidine kinase-like ATPase, C-terminal domain"/>
    <property type="match status" value="1"/>
</dbReference>
<dbReference type="Pfam" id="PF02518">
    <property type="entry name" value="HATPase_c"/>
    <property type="match status" value="1"/>
</dbReference>
<evidence type="ECO:0000256" key="3">
    <source>
        <dbReference type="ARBA" id="ARBA00022553"/>
    </source>
</evidence>
<dbReference type="Pfam" id="PF00512">
    <property type="entry name" value="HisKA"/>
    <property type="match status" value="1"/>
</dbReference>
<keyword evidence="11" id="KW-1185">Reference proteome</keyword>
<dbReference type="PROSITE" id="PS50109">
    <property type="entry name" value="HIS_KIN"/>
    <property type="match status" value="1"/>
</dbReference>
<dbReference type="SMART" id="SM00388">
    <property type="entry name" value="HisKA"/>
    <property type="match status" value="1"/>
</dbReference>
<evidence type="ECO:0000256" key="8">
    <source>
        <dbReference type="SAM" id="Phobius"/>
    </source>
</evidence>
<reference evidence="10 11" key="1">
    <citation type="submission" date="2023-12" db="EMBL/GenBank/DDBJ databases">
        <title>Novel species of the genus Arcicella isolated from rivers.</title>
        <authorList>
            <person name="Lu H."/>
        </authorList>
    </citation>
    <scope>NUCLEOTIDE SEQUENCE [LARGE SCALE GENOMIC DNA]</scope>
    <source>
        <strain evidence="10 11">KCTC 23307</strain>
    </source>
</reference>
<keyword evidence="8" id="KW-0472">Membrane</keyword>
<dbReference type="CDD" id="cd00082">
    <property type="entry name" value="HisKA"/>
    <property type="match status" value="1"/>
</dbReference>
<gene>
    <name evidence="10" type="ORF">VB248_11125</name>
</gene>